<dbReference type="InterPro" id="IPR050703">
    <property type="entry name" value="Flavin_MAO"/>
</dbReference>
<dbReference type="PRINTS" id="PR00757">
    <property type="entry name" value="AMINEOXDASEF"/>
</dbReference>
<protein>
    <submittedName>
        <fullName evidence="5">NAD(P)/FAD-dependent oxidoreductase</fullName>
        <ecNumber evidence="5">1.-.-.-</ecNumber>
    </submittedName>
</protein>
<dbReference type="InterPro" id="IPR006311">
    <property type="entry name" value="TAT_signal"/>
</dbReference>
<keyword evidence="6" id="KW-1185">Reference proteome</keyword>
<keyword evidence="3 5" id="KW-0560">Oxidoreductase</keyword>
<evidence type="ECO:0000256" key="2">
    <source>
        <dbReference type="ARBA" id="ARBA00005995"/>
    </source>
</evidence>
<dbReference type="RefSeq" id="WP_318101610.1">
    <property type="nucleotide sequence ID" value="NZ_CP137573.1"/>
</dbReference>
<dbReference type="SUPFAM" id="SSF51905">
    <property type="entry name" value="FAD/NAD(P)-binding domain"/>
    <property type="match status" value="1"/>
</dbReference>
<evidence type="ECO:0000256" key="3">
    <source>
        <dbReference type="ARBA" id="ARBA00023002"/>
    </source>
</evidence>
<dbReference type="InterPro" id="IPR002937">
    <property type="entry name" value="Amino_oxidase"/>
</dbReference>
<dbReference type="InterPro" id="IPR001613">
    <property type="entry name" value="Flavin_amine_oxidase"/>
</dbReference>
<evidence type="ECO:0000313" key="6">
    <source>
        <dbReference type="Proteomes" id="UP001301731"/>
    </source>
</evidence>
<dbReference type="PANTHER" id="PTHR43563:SF1">
    <property type="entry name" value="AMINE OXIDASE [FLAVIN-CONTAINING] B"/>
    <property type="match status" value="1"/>
</dbReference>
<dbReference type="PANTHER" id="PTHR43563">
    <property type="entry name" value="AMINE OXIDASE"/>
    <property type="match status" value="1"/>
</dbReference>
<dbReference type="Gene3D" id="3.90.660.10">
    <property type="match status" value="1"/>
</dbReference>
<dbReference type="Pfam" id="PF01593">
    <property type="entry name" value="Amino_oxidase"/>
    <property type="match status" value="1"/>
</dbReference>
<accession>A0ABZ0LNK9</accession>
<organism evidence="5 6">
    <name type="scientific">Streptomyces solicathayae</name>
    <dbReference type="NCBI Taxonomy" id="3081768"/>
    <lineage>
        <taxon>Bacteria</taxon>
        <taxon>Bacillati</taxon>
        <taxon>Actinomycetota</taxon>
        <taxon>Actinomycetes</taxon>
        <taxon>Kitasatosporales</taxon>
        <taxon>Streptomycetaceae</taxon>
        <taxon>Streptomyces</taxon>
    </lineage>
</organism>
<name>A0ABZ0LNK9_9ACTN</name>
<evidence type="ECO:0000256" key="1">
    <source>
        <dbReference type="ARBA" id="ARBA00001974"/>
    </source>
</evidence>
<proteinExistence type="inferred from homology"/>
<dbReference type="Proteomes" id="UP001301731">
    <property type="component" value="Chromosome"/>
</dbReference>
<dbReference type="EC" id="1.-.-.-" evidence="5"/>
<dbReference type="Gene3D" id="3.50.50.60">
    <property type="entry name" value="FAD/NAD(P)-binding domain"/>
    <property type="match status" value="1"/>
</dbReference>
<dbReference type="InterPro" id="IPR036188">
    <property type="entry name" value="FAD/NAD-bd_sf"/>
</dbReference>
<evidence type="ECO:0000313" key="5">
    <source>
        <dbReference type="EMBL" id="WOX20870.1"/>
    </source>
</evidence>
<feature type="domain" description="Amine oxidase" evidence="4">
    <location>
        <begin position="60"/>
        <end position="496"/>
    </location>
</feature>
<gene>
    <name evidence="5" type="ORF">R2D22_05465</name>
</gene>
<dbReference type="PROSITE" id="PS51318">
    <property type="entry name" value="TAT"/>
    <property type="match status" value="1"/>
</dbReference>
<dbReference type="EMBL" id="CP137573">
    <property type="protein sequence ID" value="WOX20870.1"/>
    <property type="molecule type" value="Genomic_DNA"/>
</dbReference>
<evidence type="ECO:0000259" key="4">
    <source>
        <dbReference type="Pfam" id="PF01593"/>
    </source>
</evidence>
<comment type="similarity">
    <text evidence="2">Belongs to the flavin monoamine oxidase family.</text>
</comment>
<dbReference type="Gene3D" id="1.10.405.10">
    <property type="entry name" value="Guanine Nucleotide Dissociation Inhibitor, domain 1"/>
    <property type="match status" value="1"/>
</dbReference>
<comment type="cofactor">
    <cofactor evidence="1">
        <name>FAD</name>
        <dbReference type="ChEBI" id="CHEBI:57692"/>
    </cofactor>
</comment>
<dbReference type="GO" id="GO:0016491">
    <property type="term" value="F:oxidoreductase activity"/>
    <property type="evidence" value="ECO:0007669"/>
    <property type="project" value="UniProtKB-KW"/>
</dbReference>
<dbReference type="SUPFAM" id="SSF54373">
    <property type="entry name" value="FAD-linked reductases, C-terminal domain"/>
    <property type="match status" value="1"/>
</dbReference>
<reference evidence="5 6" key="1">
    <citation type="submission" date="2023-10" db="EMBL/GenBank/DDBJ databases">
        <title>The genome sequence of Streptomyces sp. HUAS YS2.</title>
        <authorList>
            <person name="Mo P."/>
        </authorList>
    </citation>
    <scope>NUCLEOTIDE SEQUENCE [LARGE SCALE GENOMIC DNA]</scope>
    <source>
        <strain evidence="5 6">HUAS YS2</strain>
    </source>
</reference>
<sequence>MTETTRQDKSGIPRRGVLAGGGAAAIGAGFALGRVSPASATPPGPVKQSRADVVVVGAGVSGLTAARRLAQAGRSVLVLEADDRVGGRTLNLSVGKGVVTEGGGQWVGPGQDRLFALLDELGLKTFKTYVDGKSLLHRKGVRQEFTGSIPALPAKALEDFGRLAATLEEMAATVPVDAPWNAKNALEWDATTFGHWLDANAGTEEAKWLFTLAFTVIQGEDPHNTSLLMALFHIVGADGIEHMISTTGGAQESRVVGGTQRISLEMAEQLGDRVVVGSPVSEIRQRDGDVLVRSAKADVRCKQVIVAMSPADAERIRFTPPLPARRTSLQRKWHNGTESKLFAVYEKPFWRAEGLNGSAMTDLPFARFVVDNSPPDGSVGILLTFMGTAGSGHGHTWSDKVLDDPRERRAAFLADMVTLFGPQAAHPLRFLEQDWAHEPWIDGCVSTTPPGLLTQYTDALRKPVGRIHWAGTESATAYQGYIEGAIQAGERAAKEVGGALTALAGTPHTRP</sequence>